<keyword evidence="4" id="KW-0479">Metal-binding</keyword>
<keyword evidence="7" id="KW-0862">Zinc</keyword>
<dbReference type="SUPFAM" id="SSF56712">
    <property type="entry name" value="Prokaryotic type I DNA topoisomerase"/>
    <property type="match status" value="1"/>
</dbReference>
<evidence type="ECO:0000256" key="9">
    <source>
        <dbReference type="ARBA" id="ARBA00023029"/>
    </source>
</evidence>
<dbReference type="GO" id="GO:0008270">
    <property type="term" value="F:zinc ion binding"/>
    <property type="evidence" value="ECO:0007669"/>
    <property type="project" value="UniProtKB-KW"/>
</dbReference>
<dbReference type="PROSITE" id="PS52039">
    <property type="entry name" value="TOPO_IA_2"/>
    <property type="match status" value="1"/>
</dbReference>
<evidence type="ECO:0000256" key="4">
    <source>
        <dbReference type="ARBA" id="ARBA00022723"/>
    </source>
</evidence>
<dbReference type="SMART" id="SM00493">
    <property type="entry name" value="TOPRIM"/>
    <property type="match status" value="1"/>
</dbReference>
<dbReference type="Proteomes" id="UP001451606">
    <property type="component" value="Chromosome"/>
</dbReference>
<evidence type="ECO:0000256" key="5">
    <source>
        <dbReference type="ARBA" id="ARBA00022737"/>
    </source>
</evidence>
<feature type="site" description="Interaction with DNA" evidence="12">
    <location>
        <position position="317"/>
    </location>
</feature>
<dbReference type="Gene3D" id="3.30.65.10">
    <property type="entry name" value="Bacterial Topoisomerase I, domain 1"/>
    <property type="match status" value="1"/>
</dbReference>
<feature type="region of interest" description="Disordered" evidence="13">
    <location>
        <begin position="354"/>
        <end position="375"/>
    </location>
</feature>
<feature type="domain" description="Topo IA-type catalytic" evidence="15">
    <location>
        <begin position="158"/>
        <end position="568"/>
    </location>
</feature>
<dbReference type="Gene3D" id="3.40.50.140">
    <property type="match status" value="1"/>
</dbReference>
<evidence type="ECO:0000313" key="16">
    <source>
        <dbReference type="EMBL" id="WYX99470.1"/>
    </source>
</evidence>
<keyword evidence="10 12" id="KW-0238">DNA-binding</keyword>
<feature type="site" description="Interaction with DNA" evidence="12">
    <location>
        <position position="172"/>
    </location>
</feature>
<dbReference type="EMBL" id="CP133772">
    <property type="protein sequence ID" value="WYX99470.1"/>
    <property type="molecule type" value="Genomic_DNA"/>
</dbReference>
<dbReference type="InterPro" id="IPR013824">
    <property type="entry name" value="Topo_IA_cen_sub1"/>
</dbReference>
<dbReference type="PROSITE" id="PS50880">
    <property type="entry name" value="TOPRIM"/>
    <property type="match status" value="1"/>
</dbReference>
<comment type="cofactor">
    <cofactor evidence="2">
        <name>Mg(2+)</name>
        <dbReference type="ChEBI" id="CHEBI:18420"/>
    </cofactor>
</comment>
<dbReference type="Pfam" id="PF01396">
    <property type="entry name" value="Zn_ribbon_Top1"/>
    <property type="match status" value="1"/>
</dbReference>
<dbReference type="InterPro" id="IPR013825">
    <property type="entry name" value="Topo_IA_cen_sub2"/>
</dbReference>
<dbReference type="CDD" id="cd03362">
    <property type="entry name" value="TOPRIM_TopoIA_TopoIII"/>
    <property type="match status" value="1"/>
</dbReference>
<gene>
    <name evidence="12" type="primary">topA</name>
    <name evidence="16" type="ORF">OXIME_000001</name>
</gene>
<evidence type="ECO:0000256" key="13">
    <source>
        <dbReference type="SAM" id="MobiDB-lite"/>
    </source>
</evidence>
<dbReference type="InterPro" id="IPR013498">
    <property type="entry name" value="Topo_IA_Znf"/>
</dbReference>
<keyword evidence="17" id="KW-1185">Reference proteome</keyword>
<dbReference type="GO" id="GO:0006281">
    <property type="term" value="P:DNA repair"/>
    <property type="evidence" value="ECO:0007669"/>
    <property type="project" value="TreeGrafter"/>
</dbReference>
<comment type="catalytic activity">
    <reaction evidence="1 12">
        <text>ATP-independent breakage of single-stranded DNA, followed by passage and rejoining.</text>
        <dbReference type="EC" id="5.6.2.1"/>
    </reaction>
</comment>
<evidence type="ECO:0000256" key="1">
    <source>
        <dbReference type="ARBA" id="ARBA00000213"/>
    </source>
</evidence>
<keyword evidence="5" id="KW-0677">Repeat</keyword>
<protein>
    <recommendedName>
        <fullName evidence="12">DNA topoisomerase 1</fullName>
        <ecNumber evidence="12">5.6.2.1</ecNumber>
    </recommendedName>
    <alternativeName>
        <fullName evidence="12">DNA topoisomerase I</fullName>
    </alternativeName>
</protein>
<dbReference type="InterPro" id="IPR003602">
    <property type="entry name" value="Topo_IA_DNA-bd_dom"/>
</dbReference>
<dbReference type="FunFam" id="1.10.290.10:FF:000003">
    <property type="entry name" value="DNA topoisomerase"/>
    <property type="match status" value="1"/>
</dbReference>
<feature type="region of interest" description="Interaction with DNA" evidence="12">
    <location>
        <begin position="196"/>
        <end position="201"/>
    </location>
</feature>
<proteinExistence type="inferred from homology"/>
<dbReference type="GO" id="GO:0006310">
    <property type="term" value="P:DNA recombination"/>
    <property type="evidence" value="ECO:0007669"/>
    <property type="project" value="TreeGrafter"/>
</dbReference>
<feature type="active site" description="O-(5'-phospho-DNA)-tyrosine intermediate" evidence="12">
    <location>
        <position position="315"/>
    </location>
</feature>
<feature type="domain" description="Toprim" evidence="14">
    <location>
        <begin position="3"/>
        <end position="144"/>
    </location>
</feature>
<sequence>MNSTLIIAEKADAARRIAYFLSDGKSKQKREKGLSYMEFDENGHKTYLVALSGHIVEINFPPEMKNWSSVDLNALIDSKIIQNVKNKSSYNSLTKLAAESSSLIVATDYDREGELIGTEALALIPEKFLSDKIIKRAKFSALTGDEIKSAFDQLIDVDYALADSAGAREEIDLIWGAVLTRFFSLASKRLGKSFLSIGRVQTPTLALIVKREKEIRAFQPVPYWRVKVQFNKDGHFTGIHEKGDIFDQSEAERIFKVVNGKDGTVLEYERKQEKIYKPAPFNTTEFLREASRIGVNPSRAMNIAERLYTQGLISYPRTDNTVYHKSINFKSILAKLKDTHLSKEVNMVLSQEKIRPSRGRMETTDHPPIYPVNAPQKGKLTGDFQKVYDLVARRFLATLYKEGERDVSTSRIDISGEVFNTKGIKITDPGWLEIYPYTRVQESFHPELAQGEKVKAEKWDMEEDQTKPPWRYDLASLIKEMEKLNLGTKSTRHDIIDKLQKRGFIEGNPVRPTNLGMGLIESVLTVDSKISEPDMTAELEVEMDSISEKKMSKDEVVNRSRKMLHNVLEALKDKEELINRTIKRSINMGDAIGKCPEHKDSDIVLIKDRSNIRITCTTEGCKNDFRWNINGLIQPTDKTCPECGLPQIKVIRRGQSPEIRCIDPKCSFNIERDNMGKCPSDSGNLVVRQSRYGKRFLGCSNYPDCTVTYPLPQMGVIKFTGDVCPYCKSPILVSMRNRRVWKFCPKMDCQFNKKKEKVDHEEKKPT</sequence>
<accession>A0AAX4NDD0</accession>
<dbReference type="InterPro" id="IPR000380">
    <property type="entry name" value="Topo_IA"/>
</dbReference>
<reference evidence="16 17" key="1">
    <citation type="submission" date="2023-09" db="EMBL/GenBank/DDBJ databases">
        <authorList>
            <person name="Golyshina O.V."/>
            <person name="Lunev E.A."/>
            <person name="Bargiela R."/>
            <person name="Gaines M.C."/>
            <person name="Daum B."/>
            <person name="Bale N.J."/>
            <person name="Koenen M."/>
            <person name="Sinninghe Damst J.S."/>
            <person name="Yakimov M."/>
            <person name="Golyshin P.N."/>
        </authorList>
    </citation>
    <scope>NUCLEOTIDE SEQUENCE [LARGE SCALE GENOMIC DNA]</scope>
    <source>
        <strain evidence="16 17">M1</strain>
    </source>
</reference>
<comment type="caution">
    <text evidence="12">Lacks conserved residue(s) required for the propagation of feature annotation.</text>
</comment>
<keyword evidence="6" id="KW-0863">Zinc-finger</keyword>
<feature type="site" description="Interaction with DNA" evidence="12">
    <location>
        <position position="168"/>
    </location>
</feature>
<evidence type="ECO:0000313" key="17">
    <source>
        <dbReference type="Proteomes" id="UP001451606"/>
    </source>
</evidence>
<dbReference type="Gene3D" id="1.10.290.10">
    <property type="entry name" value="Topoisomerase I, domain 4"/>
    <property type="match status" value="1"/>
</dbReference>
<dbReference type="PANTHER" id="PTHR11390">
    <property type="entry name" value="PROKARYOTIC DNA TOPOISOMERASE"/>
    <property type="match status" value="1"/>
</dbReference>
<dbReference type="Gene3D" id="1.10.460.10">
    <property type="entry name" value="Topoisomerase I, domain 2"/>
    <property type="match status" value="1"/>
</dbReference>
<evidence type="ECO:0000256" key="11">
    <source>
        <dbReference type="ARBA" id="ARBA00023235"/>
    </source>
</evidence>
<dbReference type="GO" id="GO:0006265">
    <property type="term" value="P:DNA topological change"/>
    <property type="evidence" value="ECO:0007669"/>
    <property type="project" value="UniProtKB-UniRule"/>
</dbReference>
<evidence type="ECO:0000256" key="3">
    <source>
        <dbReference type="ARBA" id="ARBA00009446"/>
    </source>
</evidence>
<dbReference type="Gene3D" id="2.70.20.10">
    <property type="entry name" value="Topoisomerase I, domain 3"/>
    <property type="match status" value="1"/>
</dbReference>
<dbReference type="Pfam" id="PF01751">
    <property type="entry name" value="Toprim"/>
    <property type="match status" value="1"/>
</dbReference>
<evidence type="ECO:0000256" key="6">
    <source>
        <dbReference type="ARBA" id="ARBA00022771"/>
    </source>
</evidence>
<name>A0AAX4NDD0_9ARCH</name>
<dbReference type="InterPro" id="IPR005739">
    <property type="entry name" value="TopoI_arch"/>
</dbReference>
<dbReference type="InterPro" id="IPR023406">
    <property type="entry name" value="Topo_IA_AS"/>
</dbReference>
<dbReference type="InterPro" id="IPR003601">
    <property type="entry name" value="Topo_IA_2"/>
</dbReference>
<dbReference type="InterPro" id="IPR023405">
    <property type="entry name" value="Topo_IA_core_domain"/>
</dbReference>
<evidence type="ECO:0000256" key="10">
    <source>
        <dbReference type="ARBA" id="ARBA00023125"/>
    </source>
</evidence>
<dbReference type="PROSITE" id="PS00396">
    <property type="entry name" value="TOPO_IA_1"/>
    <property type="match status" value="1"/>
</dbReference>
<feature type="site" description="Interaction with DNA" evidence="12">
    <location>
        <position position="54"/>
    </location>
</feature>
<evidence type="ECO:0000256" key="8">
    <source>
        <dbReference type="ARBA" id="ARBA00022842"/>
    </source>
</evidence>
<dbReference type="CDD" id="cd00186">
    <property type="entry name" value="TOP1Ac"/>
    <property type="match status" value="1"/>
</dbReference>
<dbReference type="SMART" id="SM00436">
    <property type="entry name" value="TOP1Bc"/>
    <property type="match status" value="1"/>
</dbReference>
<comment type="function">
    <text evidence="12">Releases the supercoiling and torsional tension of DNA, which is introduced during the DNA replication and transcription, by transiently cleaving and rejoining one strand of the DNA duplex. Introduces a single-strand break via transesterification at a target site in duplex DNA. The scissile phosphodiester is attacked by the catalytic tyrosine of the enzyme, resulting in the formation of a DNA-(5'-phosphotyrosyl)-enzyme intermediate and the expulsion of a 3'-OH DNA strand. The free DNA strand then undergoes passage around the unbroken strand, thus removing DNA supercoils. Finally, in the religation step, the DNA 3'-OH attacks the covalent intermediate to expel the active-site tyrosine and restore the DNA phosphodiester backbone.</text>
</comment>
<dbReference type="SUPFAM" id="SSF57783">
    <property type="entry name" value="Zinc beta-ribbon"/>
    <property type="match status" value="1"/>
</dbReference>
<dbReference type="HAMAP" id="MF_00952">
    <property type="entry name" value="Topoisom_1_prok"/>
    <property type="match status" value="1"/>
</dbReference>
<comment type="subunit">
    <text evidence="12">Monomer.</text>
</comment>
<dbReference type="Pfam" id="PF01131">
    <property type="entry name" value="Topoisom_bac"/>
    <property type="match status" value="1"/>
</dbReference>
<dbReference type="InterPro" id="IPR034144">
    <property type="entry name" value="TOPRIM_TopoIII"/>
</dbReference>
<dbReference type="GO" id="GO:0003677">
    <property type="term" value="F:DNA binding"/>
    <property type="evidence" value="ECO:0007669"/>
    <property type="project" value="UniProtKB-KW"/>
</dbReference>
<comment type="similarity">
    <text evidence="3 12">Belongs to the type IA topoisomerase family.</text>
</comment>
<dbReference type="RefSeq" id="WP_393971444.1">
    <property type="nucleotide sequence ID" value="NZ_CP133772.1"/>
</dbReference>
<evidence type="ECO:0000256" key="2">
    <source>
        <dbReference type="ARBA" id="ARBA00001946"/>
    </source>
</evidence>
<feature type="compositionally biased region" description="Basic and acidic residues" evidence="13">
    <location>
        <begin position="354"/>
        <end position="365"/>
    </location>
</feature>
<dbReference type="PANTHER" id="PTHR11390:SF26">
    <property type="entry name" value="DNA TOPOISOMERASE 1"/>
    <property type="match status" value="1"/>
</dbReference>
<dbReference type="InterPro" id="IPR028612">
    <property type="entry name" value="Topoisom_1_IA"/>
</dbReference>
<evidence type="ECO:0000256" key="7">
    <source>
        <dbReference type="ARBA" id="ARBA00022833"/>
    </source>
</evidence>
<keyword evidence="11 12" id="KW-0413">Isomerase</keyword>
<evidence type="ECO:0000256" key="12">
    <source>
        <dbReference type="HAMAP-Rule" id="MF_00952"/>
    </source>
</evidence>
<dbReference type="GO" id="GO:0003917">
    <property type="term" value="F:DNA topoisomerase type I (single strand cut, ATP-independent) activity"/>
    <property type="evidence" value="ECO:0007669"/>
    <property type="project" value="UniProtKB-UniRule"/>
</dbReference>
<dbReference type="NCBIfam" id="TIGR01057">
    <property type="entry name" value="topA_arch"/>
    <property type="match status" value="1"/>
</dbReference>
<dbReference type="PRINTS" id="PR00417">
    <property type="entry name" value="PRTPISMRASEI"/>
</dbReference>
<organism evidence="16 17">
    <name type="scientific">Oxyplasma meridianum</name>
    <dbReference type="NCBI Taxonomy" id="3073602"/>
    <lineage>
        <taxon>Archaea</taxon>
        <taxon>Methanobacteriati</taxon>
        <taxon>Thermoplasmatota</taxon>
        <taxon>Thermoplasmata</taxon>
        <taxon>Thermoplasmatales</taxon>
        <taxon>Thermoplasmataceae</taxon>
        <taxon>Oxyplasma</taxon>
    </lineage>
</organism>
<dbReference type="InterPro" id="IPR006171">
    <property type="entry name" value="TOPRIM_dom"/>
</dbReference>
<dbReference type="NCBIfam" id="NF005555">
    <property type="entry name" value="PRK07220.1"/>
    <property type="match status" value="1"/>
</dbReference>
<dbReference type="GeneID" id="95966725"/>
<dbReference type="AlphaFoldDB" id="A0AAX4NDD0"/>
<evidence type="ECO:0000259" key="14">
    <source>
        <dbReference type="PROSITE" id="PS50880"/>
    </source>
</evidence>
<dbReference type="EC" id="5.6.2.1" evidence="12"/>
<dbReference type="KEGG" id="omr:OXIME_000001"/>
<keyword evidence="9 12" id="KW-0799">Topoisomerase</keyword>
<dbReference type="GO" id="GO:0005694">
    <property type="term" value="C:chromosome"/>
    <property type="evidence" value="ECO:0007669"/>
    <property type="project" value="InterPro"/>
</dbReference>
<dbReference type="InterPro" id="IPR013497">
    <property type="entry name" value="Topo_IA_cen"/>
</dbReference>
<evidence type="ECO:0000259" key="15">
    <source>
        <dbReference type="PROSITE" id="PS52039"/>
    </source>
</evidence>
<dbReference type="InterPro" id="IPR013826">
    <property type="entry name" value="Topo_IA_cen_sub3"/>
</dbReference>
<keyword evidence="8" id="KW-0460">Magnesium</keyword>
<dbReference type="SMART" id="SM00437">
    <property type="entry name" value="TOP1Ac"/>
    <property type="match status" value="1"/>
</dbReference>
<feature type="site" description="Interaction with DNA" evidence="12">
    <location>
        <position position="502"/>
    </location>
</feature>